<evidence type="ECO:0000313" key="2">
    <source>
        <dbReference type="Proteomes" id="UP000008553"/>
    </source>
</evidence>
<feature type="non-terminal residue" evidence="1">
    <location>
        <position position="1"/>
    </location>
</feature>
<reference evidence="1 2" key="1">
    <citation type="journal article" date="2002" name="Nature">
        <title>Genome sequence and comparative analysis of the model rodent malaria parasite Plasmodium yoelii yoelii.</title>
        <authorList>
            <person name="Carlton J.M."/>
            <person name="Angiuoli S.V."/>
            <person name="Suh B.B."/>
            <person name="Kooij T.W."/>
            <person name="Pertea M."/>
            <person name="Silva J.C."/>
            <person name="Ermolaeva M.D."/>
            <person name="Allen J.E."/>
            <person name="Selengut J.D."/>
            <person name="Koo H.L."/>
            <person name="Peterson J.D."/>
            <person name="Pop M."/>
            <person name="Kosack D.S."/>
            <person name="Shumway M.F."/>
            <person name="Bidwell S.L."/>
            <person name="Shallom S.J."/>
            <person name="van Aken S.E."/>
            <person name="Riedmuller S.B."/>
            <person name="Feldblyum T.V."/>
            <person name="Cho J.K."/>
            <person name="Quackenbush J."/>
            <person name="Sedegah M."/>
            <person name="Shoaibi A."/>
            <person name="Cummings L.M."/>
            <person name="Florens L."/>
            <person name="Yates J.R."/>
            <person name="Raine J.D."/>
            <person name="Sinden R.E."/>
            <person name="Harris M.A."/>
            <person name="Cunningham D.A."/>
            <person name="Preiser P.R."/>
            <person name="Bergman L.W."/>
            <person name="Vaidya A.B."/>
            <person name="van Lin L.H."/>
            <person name="Janse C.J."/>
            <person name="Waters A.P."/>
            <person name="Smith H.O."/>
            <person name="White O.R."/>
            <person name="Salzberg S.L."/>
            <person name="Venter J.C."/>
            <person name="Fraser C.M."/>
            <person name="Hoffman S.L."/>
            <person name="Gardner M.J."/>
            <person name="Carucci D.J."/>
        </authorList>
    </citation>
    <scope>NUCLEOTIDE SEQUENCE [LARGE SCALE GENOMIC DNA]</scope>
    <source>
        <strain evidence="1 2">17XNL</strain>
    </source>
</reference>
<organism evidence="1 2">
    <name type="scientific">Plasmodium yoelii yoelii</name>
    <dbReference type="NCBI Taxonomy" id="73239"/>
    <lineage>
        <taxon>Eukaryota</taxon>
        <taxon>Sar</taxon>
        <taxon>Alveolata</taxon>
        <taxon>Apicomplexa</taxon>
        <taxon>Aconoidasida</taxon>
        <taxon>Haemosporida</taxon>
        <taxon>Plasmodiidae</taxon>
        <taxon>Plasmodium</taxon>
        <taxon>Plasmodium (Vinckeia)</taxon>
    </lineage>
</organism>
<proteinExistence type="predicted"/>
<name>Q7REN4_PLAYO</name>
<sequence>CFKFIIHLFDQLTLTYLFTIKERRNSFCFFFLKIIK</sequence>
<dbReference type="InParanoid" id="Q7REN4"/>
<accession>Q7REN4</accession>
<comment type="caution">
    <text evidence="1">The sequence shown here is derived from an EMBL/GenBank/DDBJ whole genome shotgun (WGS) entry which is preliminary data.</text>
</comment>
<gene>
    <name evidence="1" type="ORF">PY05030</name>
</gene>
<dbReference type="PaxDb" id="73239-Q7REN4"/>
<dbReference type="Proteomes" id="UP000008553">
    <property type="component" value="Unassembled WGS sequence"/>
</dbReference>
<protein>
    <submittedName>
        <fullName evidence="1">Uncharacterized protein</fullName>
    </submittedName>
</protein>
<dbReference type="EMBL" id="AABL01001573">
    <property type="protein sequence ID" value="EAA16992.1"/>
    <property type="molecule type" value="Genomic_DNA"/>
</dbReference>
<keyword evidence="2" id="KW-1185">Reference proteome</keyword>
<evidence type="ECO:0000313" key="1">
    <source>
        <dbReference type="EMBL" id="EAA16992.1"/>
    </source>
</evidence>
<dbReference type="AlphaFoldDB" id="Q7REN4"/>